<sequence length="162" mass="17692">MSGDTAPRVVDDYRGVIQLLSDGTVIRSDPAVLRPPGRFPDVLPGVQWEDTVYDAAHGLKLRMYRAAAGDDAAASRCSTARVLPQRRLLPRDVRAASQTSTPAASASRRSCPPSSSPPTTASNPSAAIDGYIYWQPFSSRDSSSSTTTRKTARFYRRAMWMR</sequence>
<organism evidence="2 3">
    <name type="scientific">Digitaria exilis</name>
    <dbReference type="NCBI Taxonomy" id="1010633"/>
    <lineage>
        <taxon>Eukaryota</taxon>
        <taxon>Viridiplantae</taxon>
        <taxon>Streptophyta</taxon>
        <taxon>Embryophyta</taxon>
        <taxon>Tracheophyta</taxon>
        <taxon>Spermatophyta</taxon>
        <taxon>Magnoliopsida</taxon>
        <taxon>Liliopsida</taxon>
        <taxon>Poales</taxon>
        <taxon>Poaceae</taxon>
        <taxon>PACMAD clade</taxon>
        <taxon>Panicoideae</taxon>
        <taxon>Panicodae</taxon>
        <taxon>Paniceae</taxon>
        <taxon>Anthephorinae</taxon>
        <taxon>Digitaria</taxon>
    </lineage>
</organism>
<dbReference type="EMBL" id="JACEFO010002300">
    <property type="protein sequence ID" value="KAF8667364.1"/>
    <property type="molecule type" value="Genomic_DNA"/>
</dbReference>
<evidence type="ECO:0000313" key="2">
    <source>
        <dbReference type="EMBL" id="KAF8667364.1"/>
    </source>
</evidence>
<feature type="region of interest" description="Disordered" evidence="1">
    <location>
        <begin position="88"/>
        <end position="124"/>
    </location>
</feature>
<dbReference type="AlphaFoldDB" id="A0A835AL22"/>
<accession>A0A835AL22</accession>
<feature type="compositionally biased region" description="Low complexity" evidence="1">
    <location>
        <begin position="95"/>
        <end position="124"/>
    </location>
</feature>
<gene>
    <name evidence="2" type="ORF">HU200_053043</name>
</gene>
<comment type="caution">
    <text evidence="2">The sequence shown here is derived from an EMBL/GenBank/DDBJ whole genome shotgun (WGS) entry which is preliminary data.</text>
</comment>
<evidence type="ECO:0000256" key="1">
    <source>
        <dbReference type="SAM" id="MobiDB-lite"/>
    </source>
</evidence>
<proteinExistence type="predicted"/>
<protein>
    <submittedName>
        <fullName evidence="2">Uncharacterized protein</fullName>
    </submittedName>
</protein>
<keyword evidence="3" id="KW-1185">Reference proteome</keyword>
<dbReference type="Proteomes" id="UP000636709">
    <property type="component" value="Unassembled WGS sequence"/>
</dbReference>
<name>A0A835AL22_9POAL</name>
<dbReference type="OrthoDB" id="408631at2759"/>
<reference evidence="2" key="1">
    <citation type="submission" date="2020-07" db="EMBL/GenBank/DDBJ databases">
        <title>Genome sequence and genetic diversity analysis of an under-domesticated orphan crop, white fonio (Digitaria exilis).</title>
        <authorList>
            <person name="Bennetzen J.L."/>
            <person name="Chen S."/>
            <person name="Ma X."/>
            <person name="Wang X."/>
            <person name="Yssel A.E.J."/>
            <person name="Chaluvadi S.R."/>
            <person name="Johnson M."/>
            <person name="Gangashetty P."/>
            <person name="Hamidou F."/>
            <person name="Sanogo M.D."/>
            <person name="Zwaenepoel A."/>
            <person name="Wallace J."/>
            <person name="Van De Peer Y."/>
            <person name="Van Deynze A."/>
        </authorList>
    </citation>
    <scope>NUCLEOTIDE SEQUENCE</scope>
    <source>
        <tissue evidence="2">Leaves</tissue>
    </source>
</reference>
<evidence type="ECO:0000313" key="3">
    <source>
        <dbReference type="Proteomes" id="UP000636709"/>
    </source>
</evidence>